<dbReference type="Proteomes" id="UP000223288">
    <property type="component" value="Segment"/>
</dbReference>
<sequence>MPRGYMSKIDLQARIYKIKTALYEGEYKGKTEEWHDGHHDALNKVLDALQEYRD</sequence>
<protein>
    <submittedName>
        <fullName evidence="8">Uncharacterized protein</fullName>
    </submittedName>
</protein>
<dbReference type="EMBL" id="KX349300">
    <property type="protein sequence ID" value="AOO13731.1"/>
    <property type="molecule type" value="Genomic_DNA"/>
</dbReference>
<dbReference type="Proteomes" id="UP000224257">
    <property type="component" value="Segment"/>
</dbReference>
<evidence type="ECO:0000313" key="4">
    <source>
        <dbReference type="EMBL" id="AOO13947.1"/>
    </source>
</evidence>
<name>A0A1D7SM44_9CAUD</name>
<dbReference type="EMBL" id="KX349304">
    <property type="protein sequence ID" value="AOO14599.1"/>
    <property type="molecule type" value="Genomic_DNA"/>
</dbReference>
<dbReference type="Proteomes" id="UP000223711">
    <property type="component" value="Segment"/>
</dbReference>
<dbReference type="Proteomes" id="UP000225808">
    <property type="component" value="Segment"/>
</dbReference>
<proteinExistence type="predicted"/>
<evidence type="ECO:0000313" key="9">
    <source>
        <dbReference type="EMBL" id="AOO15032.1"/>
    </source>
</evidence>
<gene>
    <name evidence="1" type="ORF">LIS021110_185</name>
    <name evidence="2" type="ORF">LIS110610_185</name>
    <name evidence="3" type="ORF">Np111211_185</name>
    <name evidence="4" type="ORF">Np450711_185</name>
    <name evidence="5" type="ORF">RW030110_185</name>
    <name evidence="6" type="ORF">Sn110110_190</name>
    <name evidence="7" type="ORF">Sn180910_185</name>
    <name evidence="8" type="ORF">Sn230910_185</name>
    <name evidence="9" type="ORF">W1230910_186</name>
</gene>
<dbReference type="Proteomes" id="UP000226173">
    <property type="component" value="Segment"/>
</dbReference>
<dbReference type="EMBL" id="KX349306">
    <property type="protein sequence ID" value="AOO15032.1"/>
    <property type="molecule type" value="Genomic_DNA"/>
</dbReference>
<dbReference type="Proteomes" id="UP000224953">
    <property type="component" value="Genome"/>
</dbReference>
<dbReference type="Proteomes" id="UP000223576">
    <property type="component" value="Segment"/>
</dbReference>
<organism evidence="8 10">
    <name type="scientific">Cyanophage S-RIM14</name>
    <dbReference type="NCBI Taxonomy" id="1278423"/>
    <lineage>
        <taxon>Viruses</taxon>
        <taxon>Duplodnaviria</taxon>
        <taxon>Heunggongvirae</taxon>
        <taxon>Uroviricota</taxon>
        <taxon>Caudoviricetes</taxon>
        <taxon>Pantevenvirales</taxon>
        <taxon>Kyanoviridae</taxon>
        <taxon>Ahtivirus</taxon>
        <taxon>Ahtivirus sagseatwo</taxon>
    </lineage>
</organism>
<evidence type="ECO:0000313" key="1">
    <source>
        <dbReference type="EMBL" id="AOO13299.1"/>
    </source>
</evidence>
<evidence type="ECO:0000313" key="6">
    <source>
        <dbReference type="EMBL" id="AOO14384.1"/>
    </source>
</evidence>
<evidence type="ECO:0000313" key="8">
    <source>
        <dbReference type="EMBL" id="AOO14815.1"/>
    </source>
</evidence>
<dbReference type="EMBL" id="KX349298">
    <property type="protein sequence ID" value="AOO13299.1"/>
    <property type="molecule type" value="Genomic_DNA"/>
</dbReference>
<evidence type="ECO:0000313" key="7">
    <source>
        <dbReference type="EMBL" id="AOO14599.1"/>
    </source>
</evidence>
<evidence type="ECO:0000313" key="11">
    <source>
        <dbReference type="Proteomes" id="UP000223576"/>
    </source>
</evidence>
<evidence type="ECO:0000313" key="2">
    <source>
        <dbReference type="EMBL" id="AOO13515.1"/>
    </source>
</evidence>
<evidence type="ECO:0000313" key="10">
    <source>
        <dbReference type="Proteomes" id="UP000223288"/>
    </source>
</evidence>
<reference evidence="10 11" key="1">
    <citation type="journal article" date="2016" name="Environ. Microbiol.">
        <title>Genomic diversification of marine cyanophages into stable ecotypes.</title>
        <authorList>
            <person name="Marston M.F."/>
            <person name="Martiny J.B."/>
        </authorList>
    </citation>
    <scope>NUCLEOTIDE SEQUENCE [LARGE SCALE GENOMIC DNA]</scope>
    <source>
        <strain evidence="1">LIS_02_1110</strain>
        <strain evidence="2">LIS_22_0610</strain>
        <strain evidence="3">Np_11_1211</strain>
        <strain evidence="4">Np_45_0711</strain>
        <strain evidence="5">RW_03_0110</strain>
        <strain evidence="6">Sn_11_0110</strain>
        <strain evidence="7">Sn_18_0910</strain>
        <strain evidence="8">Sn_23_0910</strain>
        <strain evidence="9">W1_23_0910</strain>
    </source>
</reference>
<dbReference type="EMBL" id="KX349301">
    <property type="protein sequence ID" value="AOO13947.1"/>
    <property type="molecule type" value="Genomic_DNA"/>
</dbReference>
<dbReference type="EMBL" id="KX349299">
    <property type="protein sequence ID" value="AOO13515.1"/>
    <property type="molecule type" value="Genomic_DNA"/>
</dbReference>
<dbReference type="EMBL" id="KX349305">
    <property type="protein sequence ID" value="AOO14815.1"/>
    <property type="molecule type" value="Genomic_DNA"/>
</dbReference>
<evidence type="ECO:0000313" key="3">
    <source>
        <dbReference type="EMBL" id="AOO13731.1"/>
    </source>
</evidence>
<dbReference type="EMBL" id="KX349303">
    <property type="protein sequence ID" value="AOO14384.1"/>
    <property type="molecule type" value="Genomic_DNA"/>
</dbReference>
<dbReference type="Proteomes" id="UP000223981">
    <property type="component" value="Segment"/>
</dbReference>
<dbReference type="Proteomes" id="UP000225271">
    <property type="component" value="Segment"/>
</dbReference>
<dbReference type="EMBL" id="KX349302">
    <property type="protein sequence ID" value="AOO14163.1"/>
    <property type="molecule type" value="Genomic_DNA"/>
</dbReference>
<accession>A0A1D7SM44</accession>
<evidence type="ECO:0000313" key="5">
    <source>
        <dbReference type="EMBL" id="AOO14163.1"/>
    </source>
</evidence>